<comment type="caution">
    <text evidence="1">The sequence shown here is derived from an EMBL/GenBank/DDBJ whole genome shotgun (WGS) entry which is preliminary data.</text>
</comment>
<name>A0ABV2F803_9BACL</name>
<sequence>MALVKQRLEMISPMNKPLKQQELISYIAEETQADRDSITLVLKHEEAYINNAKADVRGEVEIDMDDLVDYVLSRRDIKLDEMTVEAILEAEMDFLMDQGLASYED</sequence>
<dbReference type="EMBL" id="JBEPLV010000005">
    <property type="protein sequence ID" value="MET3547906.1"/>
    <property type="molecule type" value="Genomic_DNA"/>
</dbReference>
<protein>
    <submittedName>
        <fullName evidence="1">Uncharacterized protein</fullName>
    </submittedName>
</protein>
<keyword evidence="2" id="KW-1185">Reference proteome</keyword>
<evidence type="ECO:0000313" key="2">
    <source>
        <dbReference type="Proteomes" id="UP001549098"/>
    </source>
</evidence>
<accession>A0ABV2F803</accession>
<reference evidence="1 2" key="1">
    <citation type="submission" date="2024-06" db="EMBL/GenBank/DDBJ databases">
        <title>Genomic Encyclopedia of Type Strains, Phase IV (KMG-IV): sequencing the most valuable type-strain genomes for metagenomic binning, comparative biology and taxonomic classification.</title>
        <authorList>
            <person name="Goeker M."/>
        </authorList>
    </citation>
    <scope>NUCLEOTIDE SEQUENCE [LARGE SCALE GENOMIC DNA]</scope>
    <source>
        <strain evidence="1 2">DSM 17253</strain>
    </source>
</reference>
<gene>
    <name evidence="1" type="ORF">ABID47_004534</name>
</gene>
<organism evidence="1 2">
    <name type="scientific">Paenibacillus favisporus</name>
    <dbReference type="NCBI Taxonomy" id="221028"/>
    <lineage>
        <taxon>Bacteria</taxon>
        <taxon>Bacillati</taxon>
        <taxon>Bacillota</taxon>
        <taxon>Bacilli</taxon>
        <taxon>Bacillales</taxon>
        <taxon>Paenibacillaceae</taxon>
        <taxon>Paenibacillus</taxon>
    </lineage>
</organism>
<evidence type="ECO:0000313" key="1">
    <source>
        <dbReference type="EMBL" id="MET3547906.1"/>
    </source>
</evidence>
<proteinExistence type="predicted"/>
<dbReference type="Proteomes" id="UP001549098">
    <property type="component" value="Unassembled WGS sequence"/>
</dbReference>